<dbReference type="EMBL" id="CP111020">
    <property type="protein sequence ID" value="WAR15226.1"/>
    <property type="molecule type" value="Genomic_DNA"/>
</dbReference>
<reference evidence="3" key="1">
    <citation type="submission" date="2022-11" db="EMBL/GenBank/DDBJ databases">
        <title>Centuries of genome instability and evolution in soft-shell clam transmissible cancer (bioRxiv).</title>
        <authorList>
            <person name="Hart S.F.M."/>
            <person name="Yonemitsu M.A."/>
            <person name="Giersch R.M."/>
            <person name="Beal B.F."/>
            <person name="Arriagada G."/>
            <person name="Davis B.W."/>
            <person name="Ostrander E.A."/>
            <person name="Goff S.P."/>
            <person name="Metzger M.J."/>
        </authorList>
    </citation>
    <scope>NUCLEOTIDE SEQUENCE</scope>
    <source>
        <strain evidence="3">MELC-2E11</strain>
        <tissue evidence="3">Siphon/mantle</tissue>
    </source>
</reference>
<dbReference type="Proteomes" id="UP001164746">
    <property type="component" value="Chromosome 9"/>
</dbReference>
<feature type="transmembrane region" description="Helical" evidence="1">
    <location>
        <begin position="214"/>
        <end position="242"/>
    </location>
</feature>
<protein>
    <recommendedName>
        <fullName evidence="2">DUF7789 domain-containing protein</fullName>
    </recommendedName>
</protein>
<organism evidence="3 4">
    <name type="scientific">Mya arenaria</name>
    <name type="common">Soft-shell clam</name>
    <dbReference type="NCBI Taxonomy" id="6604"/>
    <lineage>
        <taxon>Eukaryota</taxon>
        <taxon>Metazoa</taxon>
        <taxon>Spiralia</taxon>
        <taxon>Lophotrochozoa</taxon>
        <taxon>Mollusca</taxon>
        <taxon>Bivalvia</taxon>
        <taxon>Autobranchia</taxon>
        <taxon>Heteroconchia</taxon>
        <taxon>Euheterodonta</taxon>
        <taxon>Imparidentia</taxon>
        <taxon>Neoheterodontei</taxon>
        <taxon>Myida</taxon>
        <taxon>Myoidea</taxon>
        <taxon>Myidae</taxon>
        <taxon>Mya</taxon>
    </lineage>
</organism>
<feature type="transmembrane region" description="Helical" evidence="1">
    <location>
        <begin position="108"/>
        <end position="124"/>
    </location>
</feature>
<sequence>MEETKGDKEKPLTFADLGIETVKNTEETCFGKVRSPASLTKIEKAFLILCSLSLVAVIIITIIKMADIPKDDADFTFALLLLINSCKYRSITLYYLFSGVFFERPYELIILVISTFIVWIYLVLNYSISVKNDLKLGRLITASVLGPVVLVLGVILVKNYRDSKGLIFRTVGANEEDQNMCNTLYIFLGFLKADLQLSAAKDLSDTSDDTQMEIGLYAVLFVTAAASLVVKALSIMFGVRVYRNFGKGLKEKVYKTEDLTLTIST</sequence>
<proteinExistence type="predicted"/>
<keyword evidence="1" id="KW-0812">Transmembrane</keyword>
<accession>A0ABY7F2G4</accession>
<dbReference type="InterPro" id="IPR056691">
    <property type="entry name" value="DUF7789"/>
</dbReference>
<evidence type="ECO:0000313" key="3">
    <source>
        <dbReference type="EMBL" id="WAR15226.1"/>
    </source>
</evidence>
<dbReference type="Pfam" id="PF25044">
    <property type="entry name" value="DUF7789"/>
    <property type="match status" value="1"/>
</dbReference>
<dbReference type="PANTHER" id="PTHR39299">
    <property type="entry name" value="TRANSMEMBRANE PROTEIN"/>
    <property type="match status" value="1"/>
</dbReference>
<evidence type="ECO:0000256" key="1">
    <source>
        <dbReference type="SAM" id="Phobius"/>
    </source>
</evidence>
<feature type="transmembrane region" description="Helical" evidence="1">
    <location>
        <begin position="136"/>
        <end position="157"/>
    </location>
</feature>
<name>A0ABY7F2G4_MYAAR</name>
<keyword evidence="4" id="KW-1185">Reference proteome</keyword>
<keyword evidence="1" id="KW-1133">Transmembrane helix</keyword>
<gene>
    <name evidence="3" type="ORF">MAR_005331</name>
</gene>
<evidence type="ECO:0000313" key="4">
    <source>
        <dbReference type="Proteomes" id="UP001164746"/>
    </source>
</evidence>
<evidence type="ECO:0000259" key="2">
    <source>
        <dbReference type="Pfam" id="PF25044"/>
    </source>
</evidence>
<feature type="domain" description="DUF7789" evidence="2">
    <location>
        <begin position="31"/>
        <end position="157"/>
    </location>
</feature>
<feature type="transmembrane region" description="Helical" evidence="1">
    <location>
        <begin position="45"/>
        <end position="63"/>
    </location>
</feature>
<dbReference type="PANTHER" id="PTHR39299:SF1">
    <property type="entry name" value="TRANSMEMBRANE PROTEIN"/>
    <property type="match status" value="1"/>
</dbReference>
<feature type="transmembrane region" description="Helical" evidence="1">
    <location>
        <begin position="75"/>
        <end position="96"/>
    </location>
</feature>
<keyword evidence="1" id="KW-0472">Membrane</keyword>